<dbReference type="InterPro" id="IPR008707">
    <property type="entry name" value="B-propeller_PilY1"/>
</dbReference>
<evidence type="ECO:0000259" key="5">
    <source>
        <dbReference type="Pfam" id="PF05567"/>
    </source>
</evidence>
<accession>A0ABT5IV91</accession>
<evidence type="ECO:0000313" key="6">
    <source>
        <dbReference type="EMBL" id="MDC7716482.1"/>
    </source>
</evidence>
<comment type="caution">
    <text evidence="6">The sequence shown here is derived from an EMBL/GenBank/DDBJ whole genome shotgun (WGS) entry which is preliminary data.</text>
</comment>
<keyword evidence="4" id="KW-0732">Signal</keyword>
<keyword evidence="2" id="KW-0106">Calcium</keyword>
<dbReference type="Pfam" id="PF05567">
    <property type="entry name" value="T4P_PilY1"/>
    <property type="match status" value="1"/>
</dbReference>
<feature type="compositionally biased region" description="Basic and acidic residues" evidence="3">
    <location>
        <begin position="1133"/>
        <end position="1150"/>
    </location>
</feature>
<name>A0ABT5IV91_9NEIS</name>
<evidence type="ECO:0000256" key="3">
    <source>
        <dbReference type="SAM" id="MobiDB-lite"/>
    </source>
</evidence>
<feature type="region of interest" description="Disordered" evidence="3">
    <location>
        <begin position="1129"/>
        <end position="1154"/>
    </location>
</feature>
<sequence>MSMSFIRLKFAAVCMLVGSAHAIVPSSSSPLAGTGDTDGPNVLLALSIEFPTAGWAYQTDYTTSSEYLGYFDSGLCYSYVTNDTAAGVNYFNPVSKVNSSTYRTCNDGYWSGNFLNWATGTATDIFRKTLTGGYRVKEITGKTILRFSRHGYGDASRSYGDFRGYLPLLSGHSSTNSYQSMGTTLARPSANPFSLNLTRTYQRWSGSRWQSFSDTTLYDLNVRACVQSGSFAMGSNCTLYTPSTGVVDYKPEGLIQKYAKTMRVGVFSYLLDSSYDRDGGVLRARLKYPGCYQTVTTNGGNTIELGREWDPKTGAFYTNPDPTDATNSSVSNSGVVNYLNRFGEGGYKSYDPAAELYYAAQRYLRNKGNLSAYTNITNNSQKDSFPVITDWDDPLKSSDQNNFIIYLGDVNVHGDVDLPGSTWGTPRKPSDDTDLNVSTLLSTVRNGGTDNIGSTNSPGYIAALAYWGNVFDIRSDKSGEQHVKAFMIDVVESGSYKTETTNSFYLAAKWGGFEDNDGSKTPNVKSEWSSDLQTISAFPNGVPDNYAPANNPEALVKALNRAFSYAALAVKPSLSGLAVSSGTNNVNNGSHMFRTTFERSSTDSTDWYGDVEAYKVTLTNNVLNTSSLSLDWSTKAKLEAQLGTTASGRNIYAYNKTNETGISFSSASSYLQGETGMNANGLAYLMGDNTNAGNNGSKAYRTRSARLGPIELAKVAFGGAPVDISGCGTFSATAKARPSIYAVPANDGFLHIFNYGDKVKADQGKELFAFMPSAVYPQAAKLAAKDYEYVRLHDGSPVIKDVCLNNQAATLLIGASGRGVTKADGYGSSSIYAIDVTTPTSMNAASVRWEFSSANDSTLGNMMTLPKLVKLNNGRWAAVLGNGINQTGTNAGVFLLMLDKPAGQAWVLNDNYFKLTVAPSTTPLYVPNGITDVSTYDDDGNGTVDYLYAGDLNGNVWKFDISAAAPTSWNVALGATPLFTAYTMSGTTLGSRQPITAAPVLMKTTAGQKVVVFGTGINYDEQDRASTGHAIYGIYDNGVAVGDPRSLLAHSAPSSDSGYSRTSTSSMTVNQKGWYIPLTTNEQVVSSPFYLSVLKSDMVVVDSIRLRQECSTAGEASFRTIVSLSNGTAPDKPLMDTDGDGRVTSRDSKANRQSLSTGVNYGGSLLVTLAGNKNKLVLCNTGVSGTIECNQLGSSSRVVSRVSWREIITP</sequence>
<dbReference type="RefSeq" id="WP_272750891.1">
    <property type="nucleotide sequence ID" value="NZ_JAQQLF010000005.1"/>
</dbReference>
<evidence type="ECO:0000256" key="2">
    <source>
        <dbReference type="ARBA" id="ARBA00022837"/>
    </source>
</evidence>
<evidence type="ECO:0000256" key="1">
    <source>
        <dbReference type="ARBA" id="ARBA00022723"/>
    </source>
</evidence>
<evidence type="ECO:0000313" key="7">
    <source>
        <dbReference type="Proteomes" id="UP001219956"/>
    </source>
</evidence>
<organism evidence="6 7">
    <name type="scientific">Vogesella aquatica</name>
    <dbReference type="NCBI Taxonomy" id="2984206"/>
    <lineage>
        <taxon>Bacteria</taxon>
        <taxon>Pseudomonadati</taxon>
        <taxon>Pseudomonadota</taxon>
        <taxon>Betaproteobacteria</taxon>
        <taxon>Neisseriales</taxon>
        <taxon>Chromobacteriaceae</taxon>
        <taxon>Vogesella</taxon>
    </lineage>
</organism>
<evidence type="ECO:0000256" key="4">
    <source>
        <dbReference type="SAM" id="SignalP"/>
    </source>
</evidence>
<feature type="signal peptide" evidence="4">
    <location>
        <begin position="1"/>
        <end position="22"/>
    </location>
</feature>
<reference evidence="6 7" key="1">
    <citation type="submission" date="2023-01" db="EMBL/GenBank/DDBJ databases">
        <title>Novel species of the genus Vogesella isolated from rivers.</title>
        <authorList>
            <person name="Lu H."/>
        </authorList>
    </citation>
    <scope>NUCLEOTIDE SEQUENCE [LARGE SCALE GENOMIC DNA]</scope>
    <source>
        <strain evidence="6 7">DC21W</strain>
    </source>
</reference>
<protein>
    <submittedName>
        <fullName evidence="6">PilC/PilY family type IV pilus protein</fullName>
    </submittedName>
</protein>
<proteinExistence type="predicted"/>
<feature type="chain" id="PRO_5045447648" evidence="4">
    <location>
        <begin position="23"/>
        <end position="1210"/>
    </location>
</feature>
<dbReference type="Proteomes" id="UP001219956">
    <property type="component" value="Unassembled WGS sequence"/>
</dbReference>
<dbReference type="EMBL" id="JAQQLF010000005">
    <property type="protein sequence ID" value="MDC7716482.1"/>
    <property type="molecule type" value="Genomic_DNA"/>
</dbReference>
<feature type="domain" description="PilY1 beta-propeller" evidence="5">
    <location>
        <begin position="721"/>
        <end position="1038"/>
    </location>
</feature>
<keyword evidence="7" id="KW-1185">Reference proteome</keyword>
<keyword evidence="1" id="KW-0479">Metal-binding</keyword>
<gene>
    <name evidence="6" type="ORF">PQU95_04530</name>
</gene>